<sequence length="190" mass="21353">MSARSGPRSAGPSPAGLALGAVRWLDRNLEKSVLLLAYSACAVIIAVEVFRRYALSVQAPWSTTIPAYMFLWVTWLGAAYGVKIRAHLSFGEVRDRLSRRTQYLLMQMDYLLYLVFGLVVIHYSGELLSMQMDNFSVVPGTDDVPQWWFYSATPVGWCLLLFRVLQNAVIDFRAMRTGAPLKVRGELALD</sequence>
<dbReference type="Pfam" id="PF04290">
    <property type="entry name" value="DctQ"/>
    <property type="match status" value="1"/>
</dbReference>
<keyword evidence="12" id="KW-1185">Reference proteome</keyword>
<feature type="transmembrane region" description="Helical" evidence="9">
    <location>
        <begin position="147"/>
        <end position="165"/>
    </location>
</feature>
<evidence type="ECO:0000256" key="6">
    <source>
        <dbReference type="ARBA" id="ARBA00022989"/>
    </source>
</evidence>
<evidence type="ECO:0000256" key="9">
    <source>
        <dbReference type="RuleBase" id="RU369079"/>
    </source>
</evidence>
<comment type="subunit">
    <text evidence="9">The complex comprises the extracytoplasmic solute receptor protein and the two transmembrane proteins.</text>
</comment>
<evidence type="ECO:0000256" key="8">
    <source>
        <dbReference type="ARBA" id="ARBA00038436"/>
    </source>
</evidence>
<evidence type="ECO:0000256" key="1">
    <source>
        <dbReference type="ARBA" id="ARBA00004429"/>
    </source>
</evidence>
<dbReference type="EMBL" id="JABFDB010000019">
    <property type="protein sequence ID" value="NYZ22600.1"/>
    <property type="molecule type" value="Genomic_DNA"/>
</dbReference>
<evidence type="ECO:0000313" key="12">
    <source>
        <dbReference type="Proteomes" id="UP000584642"/>
    </source>
</evidence>
<keyword evidence="5 9" id="KW-0812">Transmembrane</keyword>
<protein>
    <recommendedName>
        <fullName evidence="9">TRAP transporter small permease protein</fullName>
    </recommendedName>
</protein>
<comment type="caution">
    <text evidence="11">The sequence shown here is derived from an EMBL/GenBank/DDBJ whole genome shotgun (WGS) entry which is preliminary data.</text>
</comment>
<keyword evidence="4 9" id="KW-0997">Cell inner membrane</keyword>
<evidence type="ECO:0000256" key="2">
    <source>
        <dbReference type="ARBA" id="ARBA00022448"/>
    </source>
</evidence>
<evidence type="ECO:0000256" key="3">
    <source>
        <dbReference type="ARBA" id="ARBA00022475"/>
    </source>
</evidence>
<feature type="transmembrane region" description="Helical" evidence="9">
    <location>
        <begin position="103"/>
        <end position="123"/>
    </location>
</feature>
<evidence type="ECO:0000256" key="5">
    <source>
        <dbReference type="ARBA" id="ARBA00022692"/>
    </source>
</evidence>
<evidence type="ECO:0000256" key="4">
    <source>
        <dbReference type="ARBA" id="ARBA00022519"/>
    </source>
</evidence>
<dbReference type="PANTHER" id="PTHR35011">
    <property type="entry name" value="2,3-DIKETO-L-GULONATE TRAP TRANSPORTER SMALL PERMEASE PROTEIN YIAM"/>
    <property type="match status" value="1"/>
</dbReference>
<comment type="similarity">
    <text evidence="8 9">Belongs to the TRAP transporter small permease family.</text>
</comment>
<feature type="transmembrane region" description="Helical" evidence="9">
    <location>
        <begin position="33"/>
        <end position="53"/>
    </location>
</feature>
<organism evidence="11 12">
    <name type="scientific">Azospirillum oleiclasticum</name>
    <dbReference type="NCBI Taxonomy" id="2735135"/>
    <lineage>
        <taxon>Bacteria</taxon>
        <taxon>Pseudomonadati</taxon>
        <taxon>Pseudomonadota</taxon>
        <taxon>Alphaproteobacteria</taxon>
        <taxon>Rhodospirillales</taxon>
        <taxon>Azospirillaceae</taxon>
        <taxon>Azospirillum</taxon>
    </lineage>
</organism>
<dbReference type="RefSeq" id="WP_180284363.1">
    <property type="nucleotide sequence ID" value="NZ_JABFDB010000019.1"/>
</dbReference>
<name>A0ABX2TFR4_9PROT</name>
<reference evidence="11 12" key="1">
    <citation type="submission" date="2020-05" db="EMBL/GenBank/DDBJ databases">
        <title>Azospirillum oleiclasticum sp. nov, a nitrogen-fixing and heavy crude oil-emulsifying bacterium isolated from the crude oil of Yumen Oilfield.</title>
        <authorList>
            <person name="Wu D."/>
            <person name="Cai M."/>
            <person name="Zhang X."/>
        </authorList>
    </citation>
    <scope>NUCLEOTIDE SEQUENCE [LARGE SCALE GENOMIC DNA]</scope>
    <source>
        <strain evidence="11 12">ROY-1-1-2</strain>
    </source>
</reference>
<comment type="function">
    <text evidence="9">Part of the tripartite ATP-independent periplasmic (TRAP) transport system.</text>
</comment>
<evidence type="ECO:0000259" key="10">
    <source>
        <dbReference type="Pfam" id="PF04290"/>
    </source>
</evidence>
<feature type="transmembrane region" description="Helical" evidence="9">
    <location>
        <begin position="65"/>
        <end position="82"/>
    </location>
</feature>
<proteinExistence type="inferred from homology"/>
<feature type="domain" description="Tripartite ATP-independent periplasmic transporters DctQ component" evidence="10">
    <location>
        <begin position="42"/>
        <end position="173"/>
    </location>
</feature>
<keyword evidence="7 9" id="KW-0472">Membrane</keyword>
<keyword evidence="3" id="KW-1003">Cell membrane</keyword>
<gene>
    <name evidence="11" type="ORF">HND93_23055</name>
</gene>
<comment type="subcellular location">
    <subcellularLocation>
        <location evidence="1 9">Cell inner membrane</location>
        <topology evidence="1 9">Multi-pass membrane protein</topology>
    </subcellularLocation>
</comment>
<keyword evidence="6 9" id="KW-1133">Transmembrane helix</keyword>
<evidence type="ECO:0000313" key="11">
    <source>
        <dbReference type="EMBL" id="NYZ22600.1"/>
    </source>
</evidence>
<dbReference type="InterPro" id="IPR055348">
    <property type="entry name" value="DctQ"/>
</dbReference>
<accession>A0ABX2TFR4</accession>
<dbReference type="PANTHER" id="PTHR35011:SF2">
    <property type="entry name" value="2,3-DIKETO-L-GULONATE TRAP TRANSPORTER SMALL PERMEASE PROTEIN YIAM"/>
    <property type="match status" value="1"/>
</dbReference>
<dbReference type="InterPro" id="IPR007387">
    <property type="entry name" value="TRAP_DctQ"/>
</dbReference>
<evidence type="ECO:0000256" key="7">
    <source>
        <dbReference type="ARBA" id="ARBA00023136"/>
    </source>
</evidence>
<dbReference type="Proteomes" id="UP000584642">
    <property type="component" value="Unassembled WGS sequence"/>
</dbReference>
<keyword evidence="2 9" id="KW-0813">Transport</keyword>